<comment type="caution">
    <text evidence="3">The sequence shown here is derived from an EMBL/GenBank/DDBJ whole genome shotgun (WGS) entry which is preliminary data.</text>
</comment>
<organism evidence="3 4">
    <name type="scientific">Stylosanthes scabra</name>
    <dbReference type="NCBI Taxonomy" id="79078"/>
    <lineage>
        <taxon>Eukaryota</taxon>
        <taxon>Viridiplantae</taxon>
        <taxon>Streptophyta</taxon>
        <taxon>Embryophyta</taxon>
        <taxon>Tracheophyta</taxon>
        <taxon>Spermatophyta</taxon>
        <taxon>Magnoliopsida</taxon>
        <taxon>eudicotyledons</taxon>
        <taxon>Gunneridae</taxon>
        <taxon>Pentapetalae</taxon>
        <taxon>rosids</taxon>
        <taxon>fabids</taxon>
        <taxon>Fabales</taxon>
        <taxon>Fabaceae</taxon>
        <taxon>Papilionoideae</taxon>
        <taxon>50 kb inversion clade</taxon>
        <taxon>dalbergioids sensu lato</taxon>
        <taxon>Dalbergieae</taxon>
        <taxon>Pterocarpus clade</taxon>
        <taxon>Stylosanthes</taxon>
    </lineage>
</organism>
<keyword evidence="2" id="KW-0808">Transferase</keyword>
<evidence type="ECO:0000256" key="1">
    <source>
        <dbReference type="ARBA" id="ARBA00009995"/>
    </source>
</evidence>
<reference evidence="3 4" key="1">
    <citation type="journal article" date="2023" name="Plants (Basel)">
        <title>Bridging the Gap: Combining Genomics and Transcriptomics Approaches to Understand Stylosanthes scabra, an Orphan Legume from the Brazilian Caatinga.</title>
        <authorList>
            <person name="Ferreira-Neto J.R.C."/>
            <person name="da Silva M.D."/>
            <person name="Binneck E."/>
            <person name="de Melo N.F."/>
            <person name="da Silva R.H."/>
            <person name="de Melo A.L.T.M."/>
            <person name="Pandolfi V."/>
            <person name="Bustamante F.O."/>
            <person name="Brasileiro-Vidal A.C."/>
            <person name="Benko-Iseppon A.M."/>
        </authorList>
    </citation>
    <scope>NUCLEOTIDE SEQUENCE [LARGE SCALE GENOMIC DNA]</scope>
    <source>
        <tissue evidence="3">Leaves</tissue>
    </source>
</reference>
<sequence length="232" mass="26067">MSSSQHVLLFPFMAKGHIIPLLQFGRILLNRHLTVTVVTTPGNRPFMEESLAGTAASIVTIPFSNLTVPGVECTDKLPSKSLFYDFALSTDSMQPHFEQALEALPRVSFMVTDSFLWWTLQSANKFKIPWFTFCPMSCYCMAVMRVATVEGVFSGSQPKDELVELTQFPWIRVCKDDVEAEFKNMEAGDVASEFHMKIIGTSSNSYGMVQNSFYELEPAFVDYLNSNSNSSY</sequence>
<dbReference type="SUPFAM" id="SSF53756">
    <property type="entry name" value="UDP-Glycosyltransferase/glycogen phosphorylase"/>
    <property type="match status" value="1"/>
</dbReference>
<dbReference type="Gene3D" id="3.40.50.2000">
    <property type="entry name" value="Glycogen Phosphorylase B"/>
    <property type="match status" value="1"/>
</dbReference>
<evidence type="ECO:0000256" key="2">
    <source>
        <dbReference type="ARBA" id="ARBA00022676"/>
    </source>
</evidence>
<keyword evidence="2" id="KW-0328">Glycosyltransferase</keyword>
<evidence type="ECO:0000313" key="4">
    <source>
        <dbReference type="Proteomes" id="UP001341840"/>
    </source>
</evidence>
<dbReference type="PANTHER" id="PTHR48047">
    <property type="entry name" value="GLYCOSYLTRANSFERASE"/>
    <property type="match status" value="1"/>
</dbReference>
<comment type="similarity">
    <text evidence="1">Belongs to the UDP-glycosyltransferase family.</text>
</comment>
<evidence type="ECO:0000313" key="3">
    <source>
        <dbReference type="EMBL" id="MED6134897.1"/>
    </source>
</evidence>
<name>A0ABU6SET1_9FABA</name>
<dbReference type="Proteomes" id="UP001341840">
    <property type="component" value="Unassembled WGS sequence"/>
</dbReference>
<protein>
    <submittedName>
        <fullName evidence="3">Uncharacterized protein</fullName>
    </submittedName>
</protein>
<keyword evidence="4" id="KW-1185">Reference proteome</keyword>
<feature type="non-terminal residue" evidence="3">
    <location>
        <position position="232"/>
    </location>
</feature>
<dbReference type="EMBL" id="JASCZI010060641">
    <property type="protein sequence ID" value="MED6134897.1"/>
    <property type="molecule type" value="Genomic_DNA"/>
</dbReference>
<dbReference type="PANTHER" id="PTHR48047:SF51">
    <property type="entry name" value="GLYCOSYLTRANSFERASE"/>
    <property type="match status" value="1"/>
</dbReference>
<gene>
    <name evidence="3" type="ORF">PIB30_041148</name>
</gene>
<proteinExistence type="inferred from homology"/>
<accession>A0ABU6SET1</accession>